<dbReference type="InterPro" id="IPR029487">
    <property type="entry name" value="NEL_dom"/>
</dbReference>
<dbReference type="InterPro" id="IPR032675">
    <property type="entry name" value="LRR_dom_sf"/>
</dbReference>
<keyword evidence="3" id="KW-0433">Leucine-rich repeat</keyword>
<gene>
    <name evidence="8" type="ORF">HX797_18110</name>
</gene>
<dbReference type="GO" id="GO:0005737">
    <property type="term" value="C:cytoplasm"/>
    <property type="evidence" value="ECO:0007669"/>
    <property type="project" value="TreeGrafter"/>
</dbReference>
<keyword evidence="4" id="KW-0677">Repeat</keyword>
<dbReference type="Pfam" id="PF20178">
    <property type="entry name" value="ToxA_N"/>
    <property type="match status" value="1"/>
</dbReference>
<dbReference type="PROSITE" id="PS52053">
    <property type="entry name" value="NEL"/>
    <property type="match status" value="1"/>
</dbReference>
<keyword evidence="6" id="KW-0833">Ubl conjugation pathway</keyword>
<accession>A0A7Y7RTL2</accession>
<reference evidence="8 9" key="1">
    <citation type="submission" date="2020-04" db="EMBL/GenBank/DDBJ databases">
        <title>Molecular characterization of pseudomonads from Agaricus bisporus reveal novel blotch 2 pathogens in Western Europe.</title>
        <authorList>
            <person name="Taparia T."/>
            <person name="Krijger M."/>
            <person name="Haynes E."/>
            <person name="Elpinstone J.G."/>
            <person name="Noble R."/>
            <person name="Van Der Wolf J."/>
        </authorList>
    </citation>
    <scope>NUCLEOTIDE SEQUENCE [LARGE SCALE GENOMIC DNA]</scope>
    <source>
        <strain evidence="8 9">B7002</strain>
    </source>
</reference>
<evidence type="ECO:0000256" key="1">
    <source>
        <dbReference type="ARBA" id="ARBA00000900"/>
    </source>
</evidence>
<keyword evidence="6" id="KW-0964">Secreted</keyword>
<feature type="domain" description="NEL" evidence="7">
    <location>
        <begin position="1706"/>
        <end position="1997"/>
    </location>
</feature>
<dbReference type="GO" id="GO:0005576">
    <property type="term" value="C:extracellular region"/>
    <property type="evidence" value="ECO:0007669"/>
    <property type="project" value="UniProtKB-UniRule"/>
</dbReference>
<dbReference type="Gene3D" id="1.20.58.360">
    <property type="entry name" value="Shigella T3SS effector IpaH defines"/>
    <property type="match status" value="1"/>
</dbReference>
<evidence type="ECO:0000259" key="7">
    <source>
        <dbReference type="PROSITE" id="PS52053"/>
    </source>
</evidence>
<dbReference type="InterPro" id="IPR001611">
    <property type="entry name" value="Leu-rich_rpt"/>
</dbReference>
<dbReference type="PANTHER" id="PTHR48051">
    <property type="match status" value="1"/>
</dbReference>
<comment type="caution">
    <text evidence="8">The sequence shown here is derived from an EMBL/GenBank/DDBJ whole genome shotgun (WGS) entry which is preliminary data.</text>
</comment>
<name>A0A7Y7RTL2_9PSED</name>
<dbReference type="GO" id="GO:0061630">
    <property type="term" value="F:ubiquitin protein ligase activity"/>
    <property type="evidence" value="ECO:0007669"/>
    <property type="project" value="UniProtKB-EC"/>
</dbReference>
<evidence type="ECO:0000313" key="8">
    <source>
        <dbReference type="EMBL" id="NVZ58180.1"/>
    </source>
</evidence>
<dbReference type="InterPro" id="IPR046673">
    <property type="entry name" value="ToxA_N"/>
</dbReference>
<keyword evidence="5" id="KW-0843">Virulence</keyword>
<dbReference type="GO" id="GO:0016567">
    <property type="term" value="P:protein ubiquitination"/>
    <property type="evidence" value="ECO:0007669"/>
    <property type="project" value="InterPro"/>
</dbReference>
<sequence>MTEPEETLPLRPMDTLSAYIQEQQAQGPLMTGAEWSITRVLLPLRKTLERFFGGLDEQEQQDYIRLQKAYVSAQTTFEAAIKQLGADLETTLLASLTARLKALAGKEVDPKVARIHTRYVKPADTSTPNNPTLRVPRAIDDRVYSEGLSSVTLWEAACMNYGGLSGWGFPGHVSLKEASYLDSNVGISAADFIELVRELNLGTQLRTRLDSALQSSTLLGAQVLALATAELEFALIEALRTTDRSRVDREKYHAVVGALSGESPWDVTQEVKLFIPYGPNNINGTERYGLLGVYTDLPRGDYLSIPYVIFSIKGCKGAFSYFPDRPGGALKHYDKFSEAANEFYVGFKAFHARKEMGWLYQSMSLSDYARLNARPAKESRPEELNAFAQFLYRLCGRASRLTQVNHIGYKRDSVYNAPTVSLYRFYIERCRANLKVLAHETPGAMATLLEFSQTLFGEIINLLLIPVPGPLKGLGRLRAFALFTSIGLTFLQALQEDSRANLVQLAIDIADLLSSRFLHRRLAPTVRRRHQALYSRLAQQSRLMTTTERKSQTGGQLVEKMMGATDVPTQTLERIVSLSNSSRADLDQVWDGAPPSASLVEAVNRFNVDKLIDWAAKGADANLPEAVGAVEILAPLLTQHKDWPKSTSLSIQNPQGVEVRRYSKRADHKTTAVVTVTVLESGLFAYSTPRRISAHLPQAIVDLLPDVFLSRRSTLVEQLADNADALRIDLFEALTVYADTSRSAATGAPASVLRLLPDSVASATPPHPVIEQLHTLHPGLSRARLLEVLRRNPLSEHQQAQLLQSQLQPEALYTALRSARQVARAETMVDGVLHPRRFSQKIQNWATEFAVQALRDLTGQVLVISPEAQAIPYVSRGPLDKTIVVIDHGRGQFSLFDIQSPKPRSTETDDLYQTVVSQISETDLLRLGWDEQGAASQFRHTVAQALLNNRTADGRFYPARREIGQYASVVETSNMVPEPDALGLYSPGNDRFVFIEGNYFKVIQGQGLVPWRIQHPLLEQAYAPVLTHNGAGAWRHEWENPLTWDGQKPFYRLGPSFRALTPDAIVQIQQISGVTPDILRRMHARNERPPAILRETVERFTIHQRLKTHLEGMETLEGTALGRDFLDELLGEIGPANADALVGRAGVSRADQVSVLEAKVMTNKPRMERLFFKALCHKSAQSSDPLAQVLQRDFPGLTAVIAQDLVSQSTPAERSSLEAGRVPLTLTPLVRWWLHSLRKARALEGVHMPITGDEDSAKLILRTLSDINGWPKNLRVEVWERGRLIDSIGATDSPHKRVLEVQDGQYQAYTVQINGGRQPIGGYGEFLVVLLNALPTAERQALGYTHVTGVEELTQEIARRLETQPALGDSRFNIEKLLGMEPRPWFNPPQRLSDGRIGYPLSGDGGSGGVAAAQVAQWRKLFPTKTDAEASERVLNLGESFAERQSAINQLFSEQEALNASLERWCLLGDSVNLSAHLQASERIRRCWSRQESVRGMPYELYLDDLALNDLPETTASFSHVDLLSLRNNQLQTLPTEFLRCFGFLRGLSVDGNLLDHLPQGLSELRYLQQLNLSNNRIRPNLQDVLGLKELTRLTWLDLSYNPLGQGSRLNLYRLKALEVLNLKNTHIHQLPRGAVTLRRLSSFDLRDNQLHVLTETDLGLNLNVHRAMDLQGNELAASTLEVIRQYQQRPGYQNVHFGVSDASLTVLSSVDPWLISIPAGETAQRRALWSLIDANRNSQNFRVLLGFFAAYPPFLAAKYRALREDISRRVWQLIDCATHDTHIERVLFEQPLEYIRAQADGWLLCLNDLELAVLPLQMLAPGSQAVAADFLNYYRGSNRIASIKQRATLDYPAHSGVEHSMFLLGCRLALAQDLNLPLPLTMRFSTPVVEIDPQVLNEYRLAIIRDEARINWPDLLKDKEYWVTFLELKYPLMFEAARSPYDERYQQALEQVQVGDLSENAYFIKGGEIAVAMLSAKNDLVLQLTAQEWAAFVGSD</sequence>
<dbReference type="SMART" id="SM00369">
    <property type="entry name" value="LRR_TYP"/>
    <property type="match status" value="4"/>
</dbReference>
<dbReference type="Pfam" id="PF14496">
    <property type="entry name" value="NEL"/>
    <property type="match status" value="1"/>
</dbReference>
<dbReference type="InterPro" id="IPR003591">
    <property type="entry name" value="Leu-rich_rpt_typical-subtyp"/>
</dbReference>
<dbReference type="SUPFAM" id="SSF52058">
    <property type="entry name" value="L domain-like"/>
    <property type="match status" value="1"/>
</dbReference>
<protein>
    <recommendedName>
        <fullName evidence="2">RING-type E3 ubiquitin transferase</fullName>
        <ecNumber evidence="2">2.3.2.27</ecNumber>
    </recommendedName>
</protein>
<evidence type="ECO:0000256" key="4">
    <source>
        <dbReference type="ARBA" id="ARBA00022737"/>
    </source>
</evidence>
<organism evidence="8 9">
    <name type="scientific">Pseudomonas edaphica</name>
    <dbReference type="NCBI Taxonomy" id="2006980"/>
    <lineage>
        <taxon>Bacteria</taxon>
        <taxon>Pseudomonadati</taxon>
        <taxon>Pseudomonadota</taxon>
        <taxon>Gammaproteobacteria</taxon>
        <taxon>Pseudomonadales</taxon>
        <taxon>Pseudomonadaceae</taxon>
        <taxon>Pseudomonas</taxon>
    </lineage>
</organism>
<comment type="caution">
    <text evidence="6">Lacks conserved residue(s) required for the propagation of feature annotation.</text>
</comment>
<comment type="similarity">
    <text evidence="6">Belongs to the LRR-containing bacterial E3 ligase family.</text>
</comment>
<comment type="catalytic activity">
    <reaction evidence="1">
        <text>S-ubiquitinyl-[E2 ubiquitin-conjugating enzyme]-L-cysteine + [acceptor protein]-L-lysine = [E2 ubiquitin-conjugating enzyme]-L-cysteine + N(6)-ubiquitinyl-[acceptor protein]-L-lysine.</text>
        <dbReference type="EC" id="2.3.2.27"/>
    </reaction>
</comment>
<evidence type="ECO:0000256" key="6">
    <source>
        <dbReference type="PROSITE-ProRule" id="PRU01398"/>
    </source>
</evidence>
<dbReference type="InterPro" id="IPR050216">
    <property type="entry name" value="LRR_domain-containing"/>
</dbReference>
<keyword evidence="6" id="KW-1035">Host cytoplasm</keyword>
<evidence type="ECO:0000256" key="5">
    <source>
        <dbReference type="ARBA" id="ARBA00023026"/>
    </source>
</evidence>
<evidence type="ECO:0000256" key="3">
    <source>
        <dbReference type="ARBA" id="ARBA00022614"/>
    </source>
</evidence>
<evidence type="ECO:0000256" key="2">
    <source>
        <dbReference type="ARBA" id="ARBA00012483"/>
    </source>
</evidence>
<evidence type="ECO:0000313" key="9">
    <source>
        <dbReference type="Proteomes" id="UP000560470"/>
    </source>
</evidence>
<dbReference type="PROSITE" id="PS51450">
    <property type="entry name" value="LRR"/>
    <property type="match status" value="1"/>
</dbReference>
<dbReference type="EMBL" id="JACAOZ010000014">
    <property type="protein sequence ID" value="NVZ58180.1"/>
    <property type="molecule type" value="Genomic_DNA"/>
</dbReference>
<dbReference type="Gene3D" id="3.80.10.10">
    <property type="entry name" value="Ribonuclease Inhibitor"/>
    <property type="match status" value="1"/>
</dbReference>
<proteinExistence type="inferred from homology"/>
<dbReference type="Proteomes" id="UP000560470">
    <property type="component" value="Unassembled WGS sequence"/>
</dbReference>
<dbReference type="PANTHER" id="PTHR48051:SF1">
    <property type="entry name" value="RAS SUPPRESSOR PROTEIN 1"/>
    <property type="match status" value="1"/>
</dbReference>
<dbReference type="EC" id="2.3.2.27" evidence="2"/>
<dbReference type="RefSeq" id="WP_177034253.1">
    <property type="nucleotide sequence ID" value="NZ_JACAOZ010000014.1"/>
</dbReference>